<dbReference type="EMBL" id="QRYW01000051">
    <property type="protein sequence ID" value="RGV19378.1"/>
    <property type="molecule type" value="Genomic_DNA"/>
</dbReference>
<keyword evidence="2" id="KW-0032">Aminotransferase</keyword>
<dbReference type="RefSeq" id="WP_118108557.1">
    <property type="nucleotide sequence ID" value="NZ_QRYW01000051.1"/>
</dbReference>
<dbReference type="Gene3D" id="3.40.640.10">
    <property type="entry name" value="Type I PLP-dependent aspartate aminotransferase-like (Major domain)"/>
    <property type="match status" value="1"/>
</dbReference>
<feature type="non-terminal residue" evidence="2">
    <location>
        <position position="114"/>
    </location>
</feature>
<dbReference type="InterPro" id="IPR015421">
    <property type="entry name" value="PyrdxlP-dep_Trfase_major"/>
</dbReference>
<comment type="similarity">
    <text evidence="1">Belongs to the DegT/DnrJ/EryC1 family.</text>
</comment>
<dbReference type="InterPro" id="IPR015424">
    <property type="entry name" value="PyrdxlP-dep_Trfase"/>
</dbReference>
<evidence type="ECO:0000313" key="3">
    <source>
        <dbReference type="Proteomes" id="UP000283426"/>
    </source>
</evidence>
<dbReference type="PANTHER" id="PTHR30244:SF34">
    <property type="entry name" value="DTDP-4-AMINO-4,6-DIDEOXYGALACTOSE TRANSAMINASE"/>
    <property type="match status" value="1"/>
</dbReference>
<keyword evidence="2" id="KW-0808">Transferase</keyword>
<dbReference type="GO" id="GO:0008483">
    <property type="term" value="F:transaminase activity"/>
    <property type="evidence" value="ECO:0007669"/>
    <property type="project" value="UniProtKB-KW"/>
</dbReference>
<dbReference type="GO" id="GO:0030170">
    <property type="term" value="F:pyridoxal phosphate binding"/>
    <property type="evidence" value="ECO:0007669"/>
    <property type="project" value="TreeGrafter"/>
</dbReference>
<dbReference type="PANTHER" id="PTHR30244">
    <property type="entry name" value="TRANSAMINASE"/>
    <property type="match status" value="1"/>
</dbReference>
<sequence length="114" mass="12415">MKIPFSLPVIDDEVIAEMHDTLTHTGWLTTGPKARALEDEIRQFTGGEAVLCVNSWTSGAMLMLRWLGVGPGDEVIIPAYTYSATALCAMNMGAKVVMVDVKDDFTIDPDKIKA</sequence>
<dbReference type="Proteomes" id="UP000283426">
    <property type="component" value="Unassembled WGS sequence"/>
</dbReference>
<proteinExistence type="inferred from homology"/>
<comment type="caution">
    <text evidence="2">The sequence shown here is derived from an EMBL/GenBank/DDBJ whole genome shotgun (WGS) entry which is preliminary data.</text>
</comment>
<accession>A0A412W637</accession>
<name>A0A412W637_9BACT</name>
<organism evidence="2 3">
    <name type="scientific">Odoribacter splanchnicus</name>
    <dbReference type="NCBI Taxonomy" id="28118"/>
    <lineage>
        <taxon>Bacteria</taxon>
        <taxon>Pseudomonadati</taxon>
        <taxon>Bacteroidota</taxon>
        <taxon>Bacteroidia</taxon>
        <taxon>Bacteroidales</taxon>
        <taxon>Odoribacteraceae</taxon>
        <taxon>Odoribacter</taxon>
    </lineage>
</organism>
<evidence type="ECO:0000256" key="1">
    <source>
        <dbReference type="ARBA" id="ARBA00037999"/>
    </source>
</evidence>
<gene>
    <name evidence="2" type="ORF">DWW24_18650</name>
</gene>
<reference evidence="2 3" key="1">
    <citation type="submission" date="2018-08" db="EMBL/GenBank/DDBJ databases">
        <title>A genome reference for cultivated species of the human gut microbiota.</title>
        <authorList>
            <person name="Zou Y."/>
            <person name="Xue W."/>
            <person name="Luo G."/>
        </authorList>
    </citation>
    <scope>NUCLEOTIDE SEQUENCE [LARGE SCALE GENOMIC DNA]</scope>
    <source>
        <strain evidence="2 3">AF14-6AC</strain>
    </source>
</reference>
<evidence type="ECO:0000313" key="2">
    <source>
        <dbReference type="EMBL" id="RGV19378.1"/>
    </source>
</evidence>
<dbReference type="GO" id="GO:0000271">
    <property type="term" value="P:polysaccharide biosynthetic process"/>
    <property type="evidence" value="ECO:0007669"/>
    <property type="project" value="TreeGrafter"/>
</dbReference>
<dbReference type="AlphaFoldDB" id="A0A412W637"/>
<dbReference type="Pfam" id="PF01041">
    <property type="entry name" value="DegT_DnrJ_EryC1"/>
    <property type="match status" value="1"/>
</dbReference>
<protein>
    <submittedName>
        <fullName evidence="2">Aminotransferase class I/II-fold pyridoxal phosphate-dependent enzyme</fullName>
    </submittedName>
</protein>
<dbReference type="SUPFAM" id="SSF53383">
    <property type="entry name" value="PLP-dependent transferases"/>
    <property type="match status" value="1"/>
</dbReference>
<dbReference type="InterPro" id="IPR000653">
    <property type="entry name" value="DegT/StrS_aminotransferase"/>
</dbReference>